<gene>
    <name evidence="1" type="ORF">AB986_06860</name>
</gene>
<evidence type="ECO:0000313" key="1">
    <source>
        <dbReference type="EMBL" id="KMM38964.1"/>
    </source>
</evidence>
<dbReference type="AlphaFoldDB" id="A0A0J6D3V6"/>
<proteinExistence type="predicted"/>
<sequence length="72" mass="8120">MQNEILSFLKNVEEPVTTREIMEYLSGKGYNPDEEELVRMIKNMPQGTVKQEYDASVIDPSPSVVYKAGPNA</sequence>
<dbReference type="RefSeq" id="WP_048310135.1">
    <property type="nucleotide sequence ID" value="NZ_CP119526.1"/>
</dbReference>
<protein>
    <submittedName>
        <fullName evidence="1">Uncharacterized protein</fullName>
    </submittedName>
</protein>
<accession>A0A0J6D3V6</accession>
<dbReference type="Proteomes" id="UP000035996">
    <property type="component" value="Unassembled WGS sequence"/>
</dbReference>
<evidence type="ECO:0000313" key="2">
    <source>
        <dbReference type="Proteomes" id="UP000035996"/>
    </source>
</evidence>
<keyword evidence="2" id="KW-1185">Reference proteome</keyword>
<name>A0A0J6D3V6_9BACL</name>
<reference evidence="1" key="1">
    <citation type="submission" date="2015-06" db="EMBL/GenBank/DDBJ databases">
        <authorList>
            <person name="Liu B."/>
            <person name="Wang J."/>
            <person name="Zhu Y."/>
            <person name="Liu G."/>
            <person name="Chen Q."/>
            <person name="Zheng C."/>
            <person name="Che J."/>
            <person name="Ge C."/>
            <person name="Shi H."/>
            <person name="Pan Z."/>
            <person name="Liu X."/>
        </authorList>
    </citation>
    <scope>NUCLEOTIDE SEQUENCE [LARGE SCALE GENOMIC DNA]</scope>
    <source>
        <strain evidence="1">DSM 16346</strain>
    </source>
</reference>
<dbReference type="OrthoDB" id="2970221at2"/>
<comment type="caution">
    <text evidence="1">The sequence shown here is derived from an EMBL/GenBank/DDBJ whole genome shotgun (WGS) entry which is preliminary data.</text>
</comment>
<organism evidence="1 2">
    <name type="scientific">Guptibacillus hwajinpoensis</name>
    <dbReference type="NCBI Taxonomy" id="208199"/>
    <lineage>
        <taxon>Bacteria</taxon>
        <taxon>Bacillati</taxon>
        <taxon>Bacillota</taxon>
        <taxon>Bacilli</taxon>
        <taxon>Bacillales</taxon>
        <taxon>Guptibacillaceae</taxon>
        <taxon>Guptibacillus</taxon>
    </lineage>
</organism>
<dbReference type="EMBL" id="LELK01000001">
    <property type="protein sequence ID" value="KMM38964.1"/>
    <property type="molecule type" value="Genomic_DNA"/>
</dbReference>